<evidence type="ECO:0000256" key="2">
    <source>
        <dbReference type="ARBA" id="ARBA00023004"/>
    </source>
</evidence>
<evidence type="ECO:0000256" key="7">
    <source>
        <dbReference type="HAMAP-Rule" id="MF_00323"/>
    </source>
</evidence>
<name>A0A7W7ZB68_9BACT</name>
<evidence type="ECO:0000256" key="9">
    <source>
        <dbReference type="SAM" id="MobiDB-lite"/>
    </source>
</evidence>
<accession>A0A7W7ZB68</accession>
<dbReference type="PANTHER" id="PTHR11108:SF1">
    <property type="entry name" value="FERROCHELATASE, MITOCHONDRIAL"/>
    <property type="match status" value="1"/>
</dbReference>
<keyword evidence="4 7" id="KW-0456">Lyase</keyword>
<dbReference type="Pfam" id="PF00762">
    <property type="entry name" value="Ferrochelatase"/>
    <property type="match status" value="1"/>
</dbReference>
<keyword evidence="11" id="KW-1185">Reference proteome</keyword>
<dbReference type="Gene3D" id="3.40.50.1400">
    <property type="match status" value="2"/>
</dbReference>
<dbReference type="EMBL" id="JACHIP010000002">
    <property type="protein sequence ID" value="MBB5056691.1"/>
    <property type="molecule type" value="Genomic_DNA"/>
</dbReference>
<dbReference type="Proteomes" id="UP000540989">
    <property type="component" value="Unassembled WGS sequence"/>
</dbReference>
<dbReference type="GO" id="GO:0005737">
    <property type="term" value="C:cytoplasm"/>
    <property type="evidence" value="ECO:0007669"/>
    <property type="project" value="UniProtKB-SubCell"/>
</dbReference>
<evidence type="ECO:0000256" key="1">
    <source>
        <dbReference type="ARBA" id="ARBA00007718"/>
    </source>
</evidence>
<dbReference type="AlphaFoldDB" id="A0A7W7ZB68"/>
<dbReference type="InterPro" id="IPR033659">
    <property type="entry name" value="Ferrochelatase_N"/>
</dbReference>
<keyword evidence="7" id="KW-0963">Cytoplasm</keyword>
<comment type="function">
    <text evidence="7">Catalyzes the ferrous insertion into protoporphyrin IX.</text>
</comment>
<dbReference type="InterPro" id="IPR033644">
    <property type="entry name" value="Ferrochelatase_C"/>
</dbReference>
<evidence type="ECO:0000256" key="3">
    <source>
        <dbReference type="ARBA" id="ARBA00023133"/>
    </source>
</evidence>
<reference evidence="10 11" key="1">
    <citation type="submission" date="2020-08" db="EMBL/GenBank/DDBJ databases">
        <title>Genomic Encyclopedia of Type Strains, Phase IV (KMG-V): Genome sequencing to study the core and pangenomes of soil and plant-associated prokaryotes.</title>
        <authorList>
            <person name="Whitman W."/>
        </authorList>
    </citation>
    <scope>NUCLEOTIDE SEQUENCE [LARGE SCALE GENOMIC DNA]</scope>
    <source>
        <strain evidence="10 11">M8UP14</strain>
    </source>
</reference>
<dbReference type="EC" id="4.98.1.1" evidence="7"/>
<comment type="pathway">
    <text evidence="7">Porphyrin-containing compound metabolism; protoheme biosynthesis; protoheme from protoporphyrin-IX: step 1/1.</text>
</comment>
<comment type="catalytic activity">
    <reaction evidence="6">
        <text>Fe-coproporphyrin III + 2 H(+) = coproporphyrin III + Fe(2+)</text>
        <dbReference type="Rhea" id="RHEA:49572"/>
        <dbReference type="ChEBI" id="CHEBI:15378"/>
        <dbReference type="ChEBI" id="CHEBI:29033"/>
        <dbReference type="ChEBI" id="CHEBI:68438"/>
        <dbReference type="ChEBI" id="CHEBI:131725"/>
        <dbReference type="EC" id="4.99.1.9"/>
    </reaction>
    <physiologicalReaction direction="right-to-left" evidence="6">
        <dbReference type="Rhea" id="RHEA:49574"/>
    </physiologicalReaction>
</comment>
<keyword evidence="3 7" id="KW-0350">Heme biosynthesis</keyword>
<keyword evidence="5 7" id="KW-0627">Porphyrin biosynthesis</keyword>
<comment type="caution">
    <text evidence="10">The sequence shown here is derived from an EMBL/GenBank/DDBJ whole genome shotgun (WGS) entry which is preliminary data.</text>
</comment>
<protein>
    <recommendedName>
        <fullName evidence="7">Ferrochelatase</fullName>
        <ecNumber evidence="7">4.98.1.1</ecNumber>
    </recommendedName>
    <alternativeName>
        <fullName evidence="7">Heme synthase</fullName>
    </alternativeName>
    <alternativeName>
        <fullName evidence="7">Protoheme ferro-lyase</fullName>
    </alternativeName>
</protein>
<evidence type="ECO:0000313" key="10">
    <source>
        <dbReference type="EMBL" id="MBB5056691.1"/>
    </source>
</evidence>
<dbReference type="CDD" id="cd00419">
    <property type="entry name" value="Ferrochelatase_C"/>
    <property type="match status" value="1"/>
</dbReference>
<evidence type="ECO:0000256" key="6">
    <source>
        <dbReference type="ARBA" id="ARBA00024536"/>
    </source>
</evidence>
<comment type="similarity">
    <text evidence="1 7 8">Belongs to the ferrochelatase family.</text>
</comment>
<comment type="subcellular location">
    <subcellularLocation>
        <location evidence="7">Cytoplasm</location>
    </subcellularLocation>
</comment>
<dbReference type="RefSeq" id="WP_184214794.1">
    <property type="nucleotide sequence ID" value="NZ_JACHIP010000002.1"/>
</dbReference>
<dbReference type="CDD" id="cd03411">
    <property type="entry name" value="Ferrochelatase_N"/>
    <property type="match status" value="1"/>
</dbReference>
<feature type="binding site" evidence="7">
    <location>
        <position position="322"/>
    </location>
    <ligand>
        <name>Fe(2+)</name>
        <dbReference type="ChEBI" id="CHEBI:29033"/>
    </ligand>
</feature>
<keyword evidence="2 7" id="KW-0408">Iron</keyword>
<dbReference type="InterPro" id="IPR001015">
    <property type="entry name" value="Ferrochelatase"/>
</dbReference>
<evidence type="ECO:0000256" key="8">
    <source>
        <dbReference type="RuleBase" id="RU004185"/>
    </source>
</evidence>
<dbReference type="GO" id="GO:0006783">
    <property type="term" value="P:heme biosynthetic process"/>
    <property type="evidence" value="ECO:0007669"/>
    <property type="project" value="UniProtKB-UniRule"/>
</dbReference>
<dbReference type="GO" id="GO:0046872">
    <property type="term" value="F:metal ion binding"/>
    <property type="evidence" value="ECO:0007669"/>
    <property type="project" value="UniProtKB-KW"/>
</dbReference>
<organism evidence="10 11">
    <name type="scientific">Granulicella aggregans</name>
    <dbReference type="NCBI Taxonomy" id="474949"/>
    <lineage>
        <taxon>Bacteria</taxon>
        <taxon>Pseudomonadati</taxon>
        <taxon>Acidobacteriota</taxon>
        <taxon>Terriglobia</taxon>
        <taxon>Terriglobales</taxon>
        <taxon>Acidobacteriaceae</taxon>
        <taxon>Granulicella</taxon>
    </lineage>
</organism>
<dbReference type="PANTHER" id="PTHR11108">
    <property type="entry name" value="FERROCHELATASE"/>
    <property type="match status" value="1"/>
</dbReference>
<feature type="binding site" evidence="7">
    <location>
        <position position="220"/>
    </location>
    <ligand>
        <name>Fe(2+)</name>
        <dbReference type="ChEBI" id="CHEBI:29033"/>
    </ligand>
</feature>
<evidence type="ECO:0000256" key="5">
    <source>
        <dbReference type="ARBA" id="ARBA00023244"/>
    </source>
</evidence>
<sequence>MSDESILPVEQVEEEPLQQESEAPLLVEEPVLELEPAQPHDAVLLLAHGTPDVLSEMAEYLSKVTGGRALPQEVVEELQHRYGEIGLKETPGEEAPPLTKWTLTQGFLLEQALNYAGPNTKVYVGMRNWHPYIADTVAQMRADGVKRFKAVCLAPQNSRTSVGLYRKAVVAAAEGMEMTFVAGWAENPTLARAFADKLWPTWAEACAITERKVPVLFTAHSVPCRTIMTGAASVAGARPGTPEQESPDPYPVEAKATALAVAERMKAVGMTEKDWYFAFQSQGISGGPWIGPTVEDTLKALKAQGEVGVVMQPVGFLCDHVEILYDIDIAFREMAKDLGLLLWRAESLNASPLLVQALEEVVSGEYPATVDEVVTV</sequence>
<feature type="region of interest" description="Disordered" evidence="9">
    <location>
        <begin position="1"/>
        <end position="22"/>
    </location>
</feature>
<dbReference type="NCBIfam" id="TIGR00109">
    <property type="entry name" value="hemH"/>
    <property type="match status" value="1"/>
</dbReference>
<proteinExistence type="inferred from homology"/>
<dbReference type="HAMAP" id="MF_00323">
    <property type="entry name" value="Ferrochelatase"/>
    <property type="match status" value="1"/>
</dbReference>
<keyword evidence="7" id="KW-0479">Metal-binding</keyword>
<dbReference type="GO" id="GO:0004325">
    <property type="term" value="F:ferrochelatase activity"/>
    <property type="evidence" value="ECO:0007669"/>
    <property type="project" value="UniProtKB-UniRule"/>
</dbReference>
<dbReference type="UniPathway" id="UPA00252">
    <property type="reaction ID" value="UER00325"/>
</dbReference>
<evidence type="ECO:0000256" key="4">
    <source>
        <dbReference type="ARBA" id="ARBA00023239"/>
    </source>
</evidence>
<dbReference type="SUPFAM" id="SSF53800">
    <property type="entry name" value="Chelatase"/>
    <property type="match status" value="1"/>
</dbReference>
<comment type="catalytic activity">
    <reaction evidence="7">
        <text>heme b + 2 H(+) = protoporphyrin IX + Fe(2+)</text>
        <dbReference type="Rhea" id="RHEA:22584"/>
        <dbReference type="ChEBI" id="CHEBI:15378"/>
        <dbReference type="ChEBI" id="CHEBI:29033"/>
        <dbReference type="ChEBI" id="CHEBI:57306"/>
        <dbReference type="ChEBI" id="CHEBI:60344"/>
        <dbReference type="EC" id="4.98.1.1"/>
    </reaction>
</comment>
<gene>
    <name evidence="7" type="primary">hemH</name>
    <name evidence="10" type="ORF">HDF16_001376</name>
</gene>
<evidence type="ECO:0000313" key="11">
    <source>
        <dbReference type="Proteomes" id="UP000540989"/>
    </source>
</evidence>